<proteinExistence type="predicted"/>
<dbReference type="Gene3D" id="2.60.120.260">
    <property type="entry name" value="Galactose-binding domain-like"/>
    <property type="match status" value="1"/>
</dbReference>
<evidence type="ECO:0000313" key="3">
    <source>
        <dbReference type="Proteomes" id="UP001199916"/>
    </source>
</evidence>
<dbReference type="InterPro" id="IPR008979">
    <property type="entry name" value="Galactose-bd-like_sf"/>
</dbReference>
<evidence type="ECO:0000313" key="2">
    <source>
        <dbReference type="EMBL" id="MCE5168477.1"/>
    </source>
</evidence>
<dbReference type="RefSeq" id="WP_233695727.1">
    <property type="nucleotide sequence ID" value="NZ_JAJNBZ010000002.1"/>
</dbReference>
<keyword evidence="1" id="KW-0732">Signal</keyword>
<accession>A0ABS8YBX4</accession>
<gene>
    <name evidence="2" type="ORF">LQV63_04005</name>
</gene>
<evidence type="ECO:0000256" key="1">
    <source>
        <dbReference type="SAM" id="SignalP"/>
    </source>
</evidence>
<reference evidence="2 3" key="1">
    <citation type="submission" date="2021-11" db="EMBL/GenBank/DDBJ databases">
        <title>Draft genome sequence of Paenibacillus profundus YoMME, a new Gram-positive bacteria with exoelectrogenic properties.</title>
        <authorList>
            <person name="Hubenova Y."/>
            <person name="Hubenova E."/>
            <person name="Manasiev Y."/>
            <person name="Peykov S."/>
            <person name="Mitov M."/>
        </authorList>
    </citation>
    <scope>NUCLEOTIDE SEQUENCE [LARGE SCALE GENOMIC DNA]</scope>
    <source>
        <strain evidence="2 3">YoMME</strain>
    </source>
</reference>
<name>A0ABS8YBX4_9BACL</name>
<protein>
    <submittedName>
        <fullName evidence="2">Discoidin domain-containing protein</fullName>
    </submittedName>
</protein>
<comment type="caution">
    <text evidence="2">The sequence shown here is derived from an EMBL/GenBank/DDBJ whole genome shotgun (WGS) entry which is preliminary data.</text>
</comment>
<dbReference type="EMBL" id="JAJNBZ010000002">
    <property type="protein sequence ID" value="MCE5168477.1"/>
    <property type="molecule type" value="Genomic_DNA"/>
</dbReference>
<feature type="signal peptide" evidence="1">
    <location>
        <begin position="1"/>
        <end position="26"/>
    </location>
</feature>
<organism evidence="2 3">
    <name type="scientific">Paenibacillus profundus</name>
    <dbReference type="NCBI Taxonomy" id="1173085"/>
    <lineage>
        <taxon>Bacteria</taxon>
        <taxon>Bacillati</taxon>
        <taxon>Bacillota</taxon>
        <taxon>Bacilli</taxon>
        <taxon>Bacillales</taxon>
        <taxon>Paenibacillaceae</taxon>
        <taxon>Paenibacillus</taxon>
    </lineage>
</organism>
<keyword evidence="3" id="KW-1185">Reference proteome</keyword>
<sequence>MRRYKYLFLIFLFTVVSFSVSNETNATPESISLIPKMESANSPSGKATASEEFKGLPAYKAFDGIPHYSVDGIFTSWGTSSQTGWLKYEFDTEKVATKYVLYKGGYGTNNAFPDVVQPASWTFEGSNDGDTWIILDDIKEYTSWIEGPNEFSISNDKAFKHYRLNVSKNTGGANYQVNLSIHEMEIWGYSPEQVPDPKPDPEEPEQPNRAILVVTMITGLEKEFDLSMEEVNAFITWYESKQAGSGTASYAINKHNNNKGPFSSRKDYVIFDKILTFEVNEYSIK</sequence>
<dbReference type="Proteomes" id="UP001199916">
    <property type="component" value="Unassembled WGS sequence"/>
</dbReference>
<feature type="chain" id="PRO_5045207554" evidence="1">
    <location>
        <begin position="27"/>
        <end position="285"/>
    </location>
</feature>
<dbReference type="SUPFAM" id="SSF49785">
    <property type="entry name" value="Galactose-binding domain-like"/>
    <property type="match status" value="1"/>
</dbReference>